<evidence type="ECO:0000256" key="2">
    <source>
        <dbReference type="ARBA" id="ARBA00004225"/>
    </source>
</evidence>
<feature type="compositionally biased region" description="Basic and acidic residues" evidence="23">
    <location>
        <begin position="55"/>
        <end position="68"/>
    </location>
</feature>
<feature type="coiled-coil region" evidence="22">
    <location>
        <begin position="3041"/>
        <end position="3075"/>
    </location>
</feature>
<keyword evidence="8" id="KW-0812">Transmembrane</keyword>
<feature type="coiled-coil region" evidence="22">
    <location>
        <begin position="719"/>
        <end position="746"/>
    </location>
</feature>
<feature type="domain" description="Photolyase/cryptochrome alpha/beta" evidence="25">
    <location>
        <begin position="3438"/>
        <end position="3561"/>
    </location>
</feature>
<evidence type="ECO:0000256" key="20">
    <source>
        <dbReference type="PIRSR" id="PIRSR602081-1"/>
    </source>
</evidence>
<dbReference type="Pfam" id="PF17862">
    <property type="entry name" value="AAA_lid_3"/>
    <property type="match status" value="1"/>
</dbReference>
<dbReference type="Pfam" id="PF00875">
    <property type="entry name" value="DNA_photolyase"/>
    <property type="match status" value="1"/>
</dbReference>
<feature type="region of interest" description="Disordered" evidence="23">
    <location>
        <begin position="3075"/>
        <end position="3116"/>
    </location>
</feature>
<name>A0A1Q9EQX9_SYMMI</name>
<dbReference type="Pfam" id="PF01434">
    <property type="entry name" value="Peptidase_M41"/>
    <property type="match status" value="1"/>
</dbReference>
<dbReference type="SUPFAM" id="SSF51419">
    <property type="entry name" value="PLP-binding barrel"/>
    <property type="match status" value="1"/>
</dbReference>
<dbReference type="InterPro" id="IPR003593">
    <property type="entry name" value="AAA+_ATPase"/>
</dbReference>
<dbReference type="InterPro" id="IPR000642">
    <property type="entry name" value="Peptidase_M41"/>
</dbReference>
<dbReference type="Gene3D" id="1.10.8.60">
    <property type="match status" value="1"/>
</dbReference>
<keyword evidence="13" id="KW-0862">Zinc</keyword>
<evidence type="ECO:0000256" key="13">
    <source>
        <dbReference type="ARBA" id="ARBA00022833"/>
    </source>
</evidence>
<comment type="similarity">
    <text evidence="5">In the N-terminal section; belongs to the AAA ATPase family.</text>
</comment>
<dbReference type="InterPro" id="IPR001608">
    <property type="entry name" value="Ala_racemase_N"/>
</dbReference>
<dbReference type="PANTHER" id="PTHR43655">
    <property type="entry name" value="ATP-DEPENDENT PROTEASE"/>
    <property type="match status" value="1"/>
</dbReference>
<evidence type="ECO:0000313" key="27">
    <source>
        <dbReference type="Proteomes" id="UP000186817"/>
    </source>
</evidence>
<dbReference type="Gene3D" id="1.25.40.80">
    <property type="match status" value="1"/>
</dbReference>
<feature type="site" description="Electron transfer via tryptophanyl radical" evidence="21">
    <location>
        <position position="3822"/>
    </location>
</feature>
<proteinExistence type="inferred from homology"/>
<keyword evidence="18" id="KW-0496">Mitochondrion</keyword>
<dbReference type="Pfam" id="PF01168">
    <property type="entry name" value="Ala_racemase_N"/>
    <property type="match status" value="1"/>
</dbReference>
<feature type="binding site" evidence="20">
    <location>
        <position position="3664"/>
    </location>
    <ligand>
        <name>FAD</name>
        <dbReference type="ChEBI" id="CHEBI:57692"/>
    </ligand>
</feature>
<dbReference type="InterPro" id="IPR027417">
    <property type="entry name" value="P-loop_NTPase"/>
</dbReference>
<dbReference type="SUPFAM" id="SSF47473">
    <property type="entry name" value="EF-hand"/>
    <property type="match status" value="1"/>
</dbReference>
<evidence type="ECO:0000259" key="24">
    <source>
        <dbReference type="PROSITE" id="PS50126"/>
    </source>
</evidence>
<organism evidence="26 27">
    <name type="scientific">Symbiodinium microadriaticum</name>
    <name type="common">Dinoflagellate</name>
    <name type="synonym">Zooxanthella microadriatica</name>
    <dbReference type="NCBI Taxonomy" id="2951"/>
    <lineage>
        <taxon>Eukaryota</taxon>
        <taxon>Sar</taxon>
        <taxon>Alveolata</taxon>
        <taxon>Dinophyceae</taxon>
        <taxon>Suessiales</taxon>
        <taxon>Symbiodiniaceae</taxon>
        <taxon>Symbiodinium</taxon>
    </lineage>
</organism>
<dbReference type="Gene3D" id="3.40.50.620">
    <property type="entry name" value="HUPs"/>
    <property type="match status" value="1"/>
</dbReference>
<dbReference type="SUPFAM" id="SSF52425">
    <property type="entry name" value="Cryptochrome/photolyase, N-terminal domain"/>
    <property type="match status" value="1"/>
</dbReference>
<dbReference type="InterPro" id="IPR012340">
    <property type="entry name" value="NA-bd_OB-fold"/>
</dbReference>
<feature type="region of interest" description="Disordered" evidence="23">
    <location>
        <begin position="1952"/>
        <end position="1980"/>
    </location>
</feature>
<evidence type="ECO:0000256" key="10">
    <source>
        <dbReference type="ARBA" id="ARBA00022741"/>
    </source>
</evidence>
<dbReference type="Gene3D" id="3.20.20.10">
    <property type="entry name" value="Alanine racemase"/>
    <property type="match status" value="1"/>
</dbReference>
<evidence type="ECO:0000256" key="7">
    <source>
        <dbReference type="ARBA" id="ARBA00022670"/>
    </source>
</evidence>
<feature type="compositionally biased region" description="Acidic residues" evidence="23">
    <location>
        <begin position="993"/>
        <end position="1011"/>
    </location>
</feature>
<dbReference type="SUPFAM" id="SSF50249">
    <property type="entry name" value="Nucleic acid-binding proteins"/>
    <property type="match status" value="2"/>
</dbReference>
<feature type="region of interest" description="Disordered" evidence="23">
    <location>
        <begin position="3946"/>
        <end position="3974"/>
    </location>
</feature>
<comment type="cofactor">
    <cofactor evidence="20">
        <name>FAD</name>
        <dbReference type="ChEBI" id="CHEBI:57692"/>
    </cofactor>
    <text evidence="20">Binds 1 FAD per subunit.</text>
</comment>
<dbReference type="PROSITE" id="PS00674">
    <property type="entry name" value="AAA"/>
    <property type="match status" value="1"/>
</dbReference>
<dbReference type="Gene3D" id="3.40.30.10">
    <property type="entry name" value="Glutaredoxin"/>
    <property type="match status" value="1"/>
</dbReference>
<feature type="region of interest" description="Disordered" evidence="23">
    <location>
        <begin position="3410"/>
        <end position="3433"/>
    </location>
</feature>
<dbReference type="Gene3D" id="1.20.58.760">
    <property type="entry name" value="Peptidase M41"/>
    <property type="match status" value="1"/>
</dbReference>
<feature type="coiled-coil region" evidence="22">
    <location>
        <begin position="1244"/>
        <end position="1271"/>
    </location>
</feature>
<dbReference type="InterPro" id="IPR050928">
    <property type="entry name" value="ATP-dep_Zn_Metalloprotease"/>
</dbReference>
<keyword evidence="6 20" id="KW-0285">Flavoprotein</keyword>
<keyword evidence="14" id="KW-0067">ATP-binding</keyword>
<keyword evidence="12 20" id="KW-0274">FAD</keyword>
<keyword evidence="19" id="KW-0472">Membrane</keyword>
<feature type="binding site" evidence="20">
    <location>
        <begin position="3812"/>
        <end position="3814"/>
    </location>
    <ligand>
        <name>FAD</name>
        <dbReference type="ChEBI" id="CHEBI:57692"/>
    </ligand>
</feature>
<feature type="region of interest" description="Disordered" evidence="23">
    <location>
        <begin position="967"/>
        <end position="1044"/>
    </location>
</feature>
<feature type="coiled-coil region" evidence="22">
    <location>
        <begin position="2950"/>
        <end position="3012"/>
    </location>
</feature>
<dbReference type="SUPFAM" id="SSF140990">
    <property type="entry name" value="FtsH protease domain-like"/>
    <property type="match status" value="1"/>
</dbReference>
<evidence type="ECO:0000256" key="8">
    <source>
        <dbReference type="ARBA" id="ARBA00022692"/>
    </source>
</evidence>
<dbReference type="SMART" id="SM00382">
    <property type="entry name" value="AAA"/>
    <property type="match status" value="1"/>
</dbReference>
<evidence type="ECO:0000256" key="19">
    <source>
        <dbReference type="ARBA" id="ARBA00023136"/>
    </source>
</evidence>
<keyword evidence="11" id="KW-0378">Hydrolase</keyword>
<dbReference type="InterPro" id="IPR037219">
    <property type="entry name" value="Peptidase_M41-like"/>
</dbReference>
<dbReference type="InterPro" id="IPR006050">
    <property type="entry name" value="DNA_photolyase_N"/>
</dbReference>
<evidence type="ECO:0000256" key="21">
    <source>
        <dbReference type="PIRSR" id="PIRSR602081-2"/>
    </source>
</evidence>
<feature type="domain" description="S1 motif" evidence="24">
    <location>
        <begin position="1453"/>
        <end position="1527"/>
    </location>
</feature>
<dbReference type="InterPro" id="IPR003960">
    <property type="entry name" value="ATPase_AAA_CS"/>
</dbReference>
<dbReference type="GO" id="GO:0005524">
    <property type="term" value="F:ATP binding"/>
    <property type="evidence" value="ECO:0007669"/>
    <property type="project" value="UniProtKB-KW"/>
</dbReference>
<feature type="region of interest" description="Disordered" evidence="23">
    <location>
        <begin position="1148"/>
        <end position="1169"/>
    </location>
</feature>
<dbReference type="FunFam" id="1.20.58.760:FF:000003">
    <property type="entry name" value="AFG3-like AAA ATPase 2"/>
    <property type="match status" value="1"/>
</dbReference>
<evidence type="ECO:0000256" key="4">
    <source>
        <dbReference type="ARBA" id="ARBA00010044"/>
    </source>
</evidence>
<dbReference type="Pfam" id="PF00004">
    <property type="entry name" value="AAA"/>
    <property type="match status" value="1"/>
</dbReference>
<dbReference type="GO" id="GO:0006139">
    <property type="term" value="P:nucleobase-containing compound metabolic process"/>
    <property type="evidence" value="ECO:0007669"/>
    <property type="project" value="UniProtKB-ARBA"/>
</dbReference>
<dbReference type="InterPro" id="IPR011992">
    <property type="entry name" value="EF-hand-dom_pair"/>
</dbReference>
<dbReference type="InterPro" id="IPR029066">
    <property type="entry name" value="PLP-binding_barrel"/>
</dbReference>
<feature type="domain" description="S1 motif" evidence="24">
    <location>
        <begin position="1373"/>
        <end position="1433"/>
    </location>
</feature>
<dbReference type="OrthoDB" id="443890at2759"/>
<dbReference type="InterPro" id="IPR014729">
    <property type="entry name" value="Rossmann-like_a/b/a_fold"/>
</dbReference>
<evidence type="ECO:0000256" key="22">
    <source>
        <dbReference type="SAM" id="Coils"/>
    </source>
</evidence>
<evidence type="ECO:0000259" key="25">
    <source>
        <dbReference type="PROSITE" id="PS51645"/>
    </source>
</evidence>
<dbReference type="GO" id="GO:0003676">
    <property type="term" value="F:nucleic acid binding"/>
    <property type="evidence" value="ECO:0007669"/>
    <property type="project" value="InterPro"/>
</dbReference>
<feature type="site" description="Electron transfer via tryptophanyl radical" evidence="21">
    <location>
        <position position="3799"/>
    </location>
</feature>
<evidence type="ECO:0000256" key="12">
    <source>
        <dbReference type="ARBA" id="ARBA00022827"/>
    </source>
</evidence>
<dbReference type="Proteomes" id="UP000186817">
    <property type="component" value="Unassembled WGS sequence"/>
</dbReference>
<dbReference type="InterPro" id="IPR003959">
    <property type="entry name" value="ATPase_AAA_core"/>
</dbReference>
<dbReference type="Gene3D" id="3.20.20.220">
    <property type="match status" value="1"/>
</dbReference>
<dbReference type="InterPro" id="IPR005101">
    <property type="entry name" value="Cryptochr/Photolyase_FAD-bd"/>
</dbReference>
<keyword evidence="22" id="KW-0175">Coiled coil</keyword>
<dbReference type="InterPro" id="IPR005936">
    <property type="entry name" value="FtsH"/>
</dbReference>
<dbReference type="GO" id="GO:0005745">
    <property type="term" value="C:m-AAA complex"/>
    <property type="evidence" value="ECO:0007669"/>
    <property type="project" value="TreeGrafter"/>
</dbReference>
<feature type="compositionally biased region" description="Polar residues" evidence="23">
    <location>
        <begin position="1148"/>
        <end position="1159"/>
    </location>
</feature>
<keyword evidence="9" id="KW-0479">Metal-binding</keyword>
<dbReference type="CDD" id="cd19501">
    <property type="entry name" value="RecA-like_FtsH"/>
    <property type="match status" value="1"/>
</dbReference>
<evidence type="ECO:0000256" key="15">
    <source>
        <dbReference type="ARBA" id="ARBA00022989"/>
    </source>
</evidence>
<dbReference type="GO" id="GO:0004222">
    <property type="term" value="F:metalloendopeptidase activity"/>
    <property type="evidence" value="ECO:0007669"/>
    <property type="project" value="InterPro"/>
</dbReference>
<dbReference type="HAMAP" id="MF_01458">
    <property type="entry name" value="FtsH"/>
    <property type="match status" value="1"/>
</dbReference>
<dbReference type="GO" id="GO:0046872">
    <property type="term" value="F:metal ion binding"/>
    <property type="evidence" value="ECO:0007669"/>
    <property type="project" value="UniProtKB-KW"/>
</dbReference>
<feature type="compositionally biased region" description="Basic residues" evidence="23">
    <location>
        <begin position="3954"/>
        <end position="3974"/>
    </location>
</feature>
<comment type="caution">
    <text evidence="26">The sequence shown here is derived from an EMBL/GenBank/DDBJ whole genome shotgun (WGS) entry which is preliminary data.</text>
</comment>
<comment type="similarity">
    <text evidence="4">In the C-terminal section; belongs to the peptidase M41 family.</text>
</comment>
<keyword evidence="17 26" id="KW-0482">Metalloprotease</keyword>
<feature type="region of interest" description="Disordered" evidence="23">
    <location>
        <begin position="33"/>
        <end position="133"/>
    </location>
</feature>
<comment type="similarity">
    <text evidence="3">Belongs to the DNA photolyase class-1 family.</text>
</comment>
<dbReference type="InterPro" id="IPR018394">
    <property type="entry name" value="DNA_photolyase_1_CS_C"/>
</dbReference>
<dbReference type="PROSITE" id="PS00394">
    <property type="entry name" value="DNA_PHOTOLYASES_1_1"/>
    <property type="match status" value="1"/>
</dbReference>
<dbReference type="GO" id="GO:0006950">
    <property type="term" value="P:response to stress"/>
    <property type="evidence" value="ECO:0007669"/>
    <property type="project" value="UniProtKB-ARBA"/>
</dbReference>
<dbReference type="Gene3D" id="2.40.50.140">
    <property type="entry name" value="Nucleic acid-binding proteins"/>
    <property type="match status" value="1"/>
</dbReference>
<evidence type="ECO:0000256" key="18">
    <source>
        <dbReference type="ARBA" id="ARBA00023128"/>
    </source>
</evidence>
<evidence type="ECO:0000256" key="1">
    <source>
        <dbReference type="ARBA" id="ARBA00001947"/>
    </source>
</evidence>
<comment type="subcellular location">
    <subcellularLocation>
        <location evidence="2">Mitochondrion membrane</location>
        <topology evidence="2">Multi-pass membrane protein</topology>
    </subcellularLocation>
</comment>
<dbReference type="FunFam" id="3.40.50.300:FF:000001">
    <property type="entry name" value="ATP-dependent zinc metalloprotease FtsH"/>
    <property type="match status" value="1"/>
</dbReference>
<feature type="site" description="Electron transfer via tryptophanyl radical" evidence="21">
    <location>
        <position position="3746"/>
    </location>
</feature>
<dbReference type="PROSITE" id="PS50126">
    <property type="entry name" value="S1"/>
    <property type="match status" value="2"/>
</dbReference>
<accession>A0A1Q9EQX9</accession>
<evidence type="ECO:0000256" key="17">
    <source>
        <dbReference type="ARBA" id="ARBA00023049"/>
    </source>
</evidence>
<dbReference type="SUPFAM" id="SSF52540">
    <property type="entry name" value="P-loop containing nucleoside triphosphate hydrolases"/>
    <property type="match status" value="1"/>
</dbReference>
<dbReference type="GO" id="GO:0016887">
    <property type="term" value="F:ATP hydrolysis activity"/>
    <property type="evidence" value="ECO:0007669"/>
    <property type="project" value="InterPro"/>
</dbReference>
<dbReference type="Gene3D" id="1.10.238.10">
    <property type="entry name" value="EF-hand"/>
    <property type="match status" value="1"/>
</dbReference>
<feature type="region of interest" description="Disordered" evidence="23">
    <location>
        <begin position="753"/>
        <end position="776"/>
    </location>
</feature>
<dbReference type="InterPro" id="IPR036134">
    <property type="entry name" value="Crypto/Photolyase_FAD-like_sf"/>
</dbReference>
<comment type="cofactor">
    <cofactor evidence="1">
        <name>Zn(2+)</name>
        <dbReference type="ChEBI" id="CHEBI:29105"/>
    </cofactor>
</comment>
<dbReference type="PROSITE" id="PS51645">
    <property type="entry name" value="PHR_CRY_ALPHA_BETA"/>
    <property type="match status" value="1"/>
</dbReference>
<feature type="compositionally biased region" description="Basic and acidic residues" evidence="23">
    <location>
        <begin position="82"/>
        <end position="102"/>
    </location>
</feature>
<dbReference type="EMBL" id="LSRX01000090">
    <property type="protein sequence ID" value="OLQ09788.1"/>
    <property type="molecule type" value="Genomic_DNA"/>
</dbReference>
<dbReference type="FunFam" id="1.10.8.60:FF:000019">
    <property type="entry name" value="AFG3-like AAA ATPase 2"/>
    <property type="match status" value="1"/>
</dbReference>
<keyword evidence="27" id="KW-1185">Reference proteome</keyword>
<evidence type="ECO:0000256" key="23">
    <source>
        <dbReference type="SAM" id="MobiDB-lite"/>
    </source>
</evidence>
<dbReference type="Gene3D" id="3.40.50.300">
    <property type="entry name" value="P-loop containing nucleotide triphosphate hydrolases"/>
    <property type="match status" value="1"/>
</dbReference>
<keyword evidence="10" id="KW-0547">Nucleotide-binding</keyword>
<dbReference type="InterPro" id="IPR041569">
    <property type="entry name" value="AAA_lid_3"/>
</dbReference>
<dbReference type="GO" id="GO:0034982">
    <property type="term" value="P:mitochondrial protein processing"/>
    <property type="evidence" value="ECO:0007669"/>
    <property type="project" value="TreeGrafter"/>
</dbReference>
<dbReference type="InterPro" id="IPR036155">
    <property type="entry name" value="Crypto/Photolyase_N_sf"/>
</dbReference>
<dbReference type="PANTHER" id="PTHR43655:SF2">
    <property type="entry name" value="AFG3 LIKE MATRIX AAA PEPTIDASE SUBUNIT 2, ISOFORM A"/>
    <property type="match status" value="1"/>
</dbReference>
<dbReference type="SMART" id="SM00316">
    <property type="entry name" value="S1"/>
    <property type="match status" value="2"/>
</dbReference>
<dbReference type="InterPro" id="IPR002081">
    <property type="entry name" value="Cryptochrome/DNA_photolyase_1"/>
</dbReference>
<dbReference type="Gene3D" id="3.40.1690.20">
    <property type="match status" value="1"/>
</dbReference>
<keyword evidence="7 26" id="KW-0645">Protease</keyword>
<evidence type="ECO:0000313" key="26">
    <source>
        <dbReference type="EMBL" id="OLQ09788.1"/>
    </source>
</evidence>
<evidence type="ECO:0000256" key="14">
    <source>
        <dbReference type="ARBA" id="ARBA00022840"/>
    </source>
</evidence>
<dbReference type="InterPro" id="IPR009006">
    <property type="entry name" value="Ala_racemase/Decarboxylase_C"/>
</dbReference>
<evidence type="ECO:0000256" key="9">
    <source>
        <dbReference type="ARBA" id="ARBA00022723"/>
    </source>
</evidence>
<feature type="compositionally biased region" description="Pro residues" evidence="23">
    <location>
        <begin position="1012"/>
        <end position="1024"/>
    </location>
</feature>
<dbReference type="PRINTS" id="PR00147">
    <property type="entry name" value="DNAPHOTLYASE"/>
</dbReference>
<evidence type="ECO:0000256" key="16">
    <source>
        <dbReference type="ARBA" id="ARBA00022991"/>
    </source>
</evidence>
<dbReference type="SUPFAM" id="SSF48173">
    <property type="entry name" value="Cryptochrome/photolyase FAD-binding domain"/>
    <property type="match status" value="1"/>
</dbReference>
<evidence type="ECO:0000256" key="5">
    <source>
        <dbReference type="ARBA" id="ARBA00010550"/>
    </source>
</evidence>
<feature type="binding site" evidence="20">
    <location>
        <position position="3712"/>
    </location>
    <ligand>
        <name>FAD</name>
        <dbReference type="ChEBI" id="CHEBI:57692"/>
    </ligand>
</feature>
<evidence type="ECO:0000256" key="6">
    <source>
        <dbReference type="ARBA" id="ARBA00022630"/>
    </source>
</evidence>
<dbReference type="Pfam" id="PF03441">
    <property type="entry name" value="FAD_binding_7"/>
    <property type="match status" value="1"/>
</dbReference>
<keyword evidence="16" id="KW-0157">Chromophore</keyword>
<dbReference type="GO" id="GO:0004176">
    <property type="term" value="F:ATP-dependent peptidase activity"/>
    <property type="evidence" value="ECO:0007669"/>
    <property type="project" value="InterPro"/>
</dbReference>
<gene>
    <name evidence="26" type="primary">FTSH10</name>
    <name evidence="26" type="ORF">AK812_SmicGene6569</name>
</gene>
<evidence type="ECO:0000256" key="3">
    <source>
        <dbReference type="ARBA" id="ARBA00005862"/>
    </source>
</evidence>
<keyword evidence="15" id="KW-1133">Transmembrane helix</keyword>
<reference evidence="26 27" key="1">
    <citation type="submission" date="2016-02" db="EMBL/GenBank/DDBJ databases">
        <title>Genome analysis of coral dinoflagellate symbionts highlights evolutionary adaptations to a symbiotic lifestyle.</title>
        <authorList>
            <person name="Aranda M."/>
            <person name="Li Y."/>
            <person name="Liew Y.J."/>
            <person name="Baumgarten S."/>
            <person name="Simakov O."/>
            <person name="Wilson M."/>
            <person name="Piel J."/>
            <person name="Ashoor H."/>
            <person name="Bougouffa S."/>
            <person name="Bajic V.B."/>
            <person name="Ryu T."/>
            <person name="Ravasi T."/>
            <person name="Bayer T."/>
            <person name="Micklem G."/>
            <person name="Kim H."/>
            <person name="Bhak J."/>
            <person name="Lajeunesse T.C."/>
            <person name="Voolstra C.R."/>
        </authorList>
    </citation>
    <scope>NUCLEOTIDE SEQUENCE [LARGE SCALE GENOMIC DNA]</scope>
    <source>
        <strain evidence="26 27">CCMP2467</strain>
    </source>
</reference>
<dbReference type="InterPro" id="IPR003029">
    <property type="entry name" value="S1_domain"/>
</dbReference>
<sequence length="3998" mass="444758">MLSKFRSTSNLPRLIARRLQPGLESLDSVSLRTRARSGRLGRPFLGRRCFSGESKPPKGFEKFFEKNGKNSKPKQSQTAESQKSEAPKETPKEAPKDSKEAESGSGRSSQSKDGKEAPKDGQGKGSDMNPHADSQRQIVVFSVATGLLLMYYFSQGGQSDNEITIQEMLRDYLLKGHVERLQIVNKSFCRVHLRPEAPMKESEAKRNGNGPRNMTIQLGSPETFEAKLEQAQNDLGIAPMEHVPIQYIDEQDLMSEILPHIPTLLFLIPLLFAARSMASGMGPGTPGVGGPGGRNIFSIGKAFPAGQKDLKSKIKFDDVAGLDQAKAEVVEFVDFLRAPTKYEQLGARVPRGGLLVGPPGTGKTLLAKAVAGEADCPFFAMSGSDFIEMFVGVGSSRVRDLFQQARASAPSIIFIDEIDAVGRRRGKGGFGGGNDERENTLNQMLVEMDGFTSGTGVVVLAGTNRVDILDPALTRPGRFDRQIAIDKPDLAEREKIFMVHLKPVTLHTDLKREEVAKRMASLTPGFAGADIANICNEAAIFAARRAAESVEMQDFERATERVLGGLPKQNSLMSPAEKRTVALHESGHAVAGWFLEHADPLLKVSIVPRSSGALGFAQYLPAEMSLFSKEAILDKIAVALGGRAAEELFVKRISTGASDDLDKVTKMAYSMVAVYGMNSELGLLSYGQNNASEQFYKPYSEETGRKIDEQTRSIVDEQYRRVKELLEEQSEKLQLLADKLAEKETLVYHDLVEDESDGQESNRDEPDASQAQSTGGSFLRAQGEDYLAYNKRRWGSDAWTRSLRQQGQKVGAPFREWKWWPNTLKAHCLVLFAEERGISSSAAKAALFQALYEEGSDLRQLEIRANISSDKVLAELAESKLGENHSKVMAMAGVHEDLAELIREFGLPDRLLRTFREKAVTSINAVIKTFEDDEQFADFILQQEVLGSKSLRLRLALKMVYMEAVQRARSRGQVPRMSSSPVSSSAPSPPATDNEEAPEESPTEDEDEDEASPPPPPPPPPPDASGPAWRKTHHPRQHEAFAKLPSKHRMYRYVHINHATMSQQRADAPIQHVEGEDFYCRILRCSFRSQAPCMMGAPGAIVDGGIRAWGSQAGTSADARQNVELLSSRFSNLFSQLAREEAALKAAQSNNESLEQQLQDFRRQDPRGKLSQAGSYFDGEVAELRAEAQAAEHRAALQGGEAGALAAAQATYHRQCARLQERCQAEAAQERSAMETFRQSASELAHLKSDCSQLTAQLDAAEAQRHSLHRDLQLAKEGEKQMSEKTIELRQKLADGKPWLRIGMFVDALSGPKTWRKCRVLHVSPDGVVCIIRYTDSPNVERNVVVRDRIRATPETFALYNSTRLDDASMAPGSPVTGVITNLKRYGAFVDISSENEAVLGFTEANLGDLHVGQEVECEIATKRRGRWQLVPKGTFGREEVALHRFHAQGRKAGWLSGHVVDAERYCLYVDVEAPGLPHTVRGEVYADQIRDGYVGDARLEQRVGDEVRVRVLEVDVPCQRLLLSMRDDFSSSWKVDTDEARRAASLARETWYDSIAQELTSGGFLVLAHLFDGEEPVPAYLPGPWVPHPLRQSLRKGSKVSVRVVDVDAAAGRILAKVQKERDQISHRPMKASATLPSFGFKASCNVNGLPPLDKPLHQIYGRRWTTETKRYLHVHKERRWLALKHKHQFLDFSPQERVELRRYFDELAGVNGRISLEQLETMLISLGLAENPREVRFLASQVDDLKVGELDFEQFLELVLRRGDSNLVSVFMQMATGKLGNSNLNFKTLISAYRRQLFLDASGAGTTGRQQLGGKVLQSFADLQRCRWEEKMAALDTEAQAVGIEDPDFNVNGHAPVGGLEMIWRGVCAENDLWPARPIAEDGRKKRLLTKPPSPRDILRAIQKDSPKRKTLVGKHNTIFVNAPSASEGQLRREEVSACEKRLSSLKDNTQELRRSLGEERDSAQKTETRLREQVGRKTRYEQELSSLRDQLDKLRKEGMELQEQNQEKVKEVKQLQERLLCEQEKHRSELQAAETCRAHTKRLEAELTGAEGAKADVELELANLRKLEVRLSATLVRRSAQAIDAAALGSRRMVATARRIVPASCFLLVHVVVPEVSKAESGPRVSCSPLCSNGDQPALGRVESLEALAQLHDTILRKDWPSAVFEAGFSLELRAFVVALQELSDANTAPFTCEASHCSSLPLLDALRLSLQEGSFVPTATSALFLLHSPSGDVCCGALRAAAYVGSAEALSQATSARLAGSGSEAEAFFRKGQEMYISWLQWLQHHRSHEAAVLLLEAFLAPGTLELFQILCRSTCRYSQRQQGLSSGCPHSKALQDITRRWMASFGDSFSCKAWLEHMKSESLLAVEFFTPGALESVCLMDALTALDSACADGIKAKALLLPTEGETSTRLAMSREWSPRISFDAAPLHHLRDDCEIPIMMLDVPPGKQMKILQSMGQVLSQGRVFGILTRLYNPHHWPAADDPLSVYEFLVWHGYLPGPLDDPESTYTAVGTVQLEVATAGGATDIPIIAMPRQLRRAARSVSHPEVADAFTSALRRSCVAAQDHRPNSWVEVDVEEVLKRVRRIAVQVSLPEPTQSRRLSAMLASDAFNHDVLLTGLSMASSPHVVALFVESMELALHLTKNLPLVRTRPKRQPQVVLLHQPPPSNLCSLVEQGVAIAVQSFRWLRADRNRCEHPVQIHLEVDTGIGRTGLRPGIAMAAVYFVLQRPNRFLLRGIYTKLCCIRDLALTGKALRQMSRIEVRAQAICHGYGRARHFAVQVGGGLARSEAAPIVAALPPSWWIRVGQGLFGDPALGNLAPLAMTWKTSVSSTGWLPGNTRLGYCPQGTDCDANRTQLLTGTYAAILPVGFAEFHGEAVWSRSGLKLPVLNSAASTTSVESPEHAPLKIGEEVTLCSNCPLNTIPWSIPRFPKTDAQTFITCSPVAADLTEQCAEQRRSRDEHLQKQSAGEVTVERLRLELRELNADRTRLQREADQATQERNRLEVELQVAAPALDEVVRRCKHLEERLVERVRELGDESDRVQRLEDQAESAKARLRAMENQNEALARKLQSPRSLQSSAPKACPPQRRFVQPDIRPSNQEPSPRRHSFPRVAAVAAAQAALQEPRGDMSARRAMRRPAMESARLELYKMGSRLERDLVPFLQKDVRQVLGGVRVNIPNKTKGQSKDLLSSARAILGKISKADVCLHYSLKNMPAGVRPFREFLLEAADVGVQAVLLVSGTGKKPKRDAVSCLHELAADLRESQLKLPHLGVAFSPFEDPEVEQARLKDKLSSGLVDSIWLQIGSDLEALRAGLEFLRDAAGDIRIYGSVFVPSRQLLSRFRERPWTGVDLTPNNYLESLENAEKVTQQILELYSEFGVLPLVESPVENASALRSMTALFRDPQDSLLSSPEPQGAPETALAPGDGDPRSEGLALMWFRVDLRVHDNPALTAAARHPELLPLYIAAEEEVGGAAQVWVKESLKALSATLESMSSRLCLRRGDVTEELKSLCRQLNVRAVYFNRRYEPWLKEADDRISSELQQMGVAVHSFESYLLYEPETISMNSGFHHGHWGTLLPFLGACRRLGQPRKPLPKPATLPSSPKLAEEITQPLEELHLAKIPPGIQDWSAPIREAWDFGEDAALSQMHSFVLGPRLENYEKQRSRADLEENPNSRLSPYLRWGQLSPHDLYWAVKGTGLQEKDVKTFQRRLFWRELAYFHYMVFPHMRHEPIRSNYKDIRWSQDMQLLKKWQRGSTGYPLVDAAMRELWQTGWCQQNMRMVVASFLVEYCNIDWVKGAEWYEDTLVDADIAINSMMWQNAGRSGIDQWNFVISPEGGSQDPSGAYVRRWVPELQNLPRRFLHKPWEAPADVLKAAGVVLGETYPFRCVSDLKGARQLSADAVLNMRRGIMNSTWNDAEGYDVISLPGGELTKVFTRREFRLPNSDAPKQRSRKRSPRRSASRSRSKVARRACQRSLANWVLRDPGRAVIDLDS</sequence>
<dbReference type="Gene3D" id="2.40.37.10">
    <property type="entry name" value="Lyase, Ornithine Decarboxylase, Chain A, domain 1"/>
    <property type="match status" value="1"/>
</dbReference>
<dbReference type="Gene3D" id="1.10.579.10">
    <property type="entry name" value="DNA Cyclobutane Dipyrimidine Photolyase, subunit A, domain 3"/>
    <property type="match status" value="1"/>
</dbReference>
<evidence type="ECO:0000256" key="11">
    <source>
        <dbReference type="ARBA" id="ARBA00022801"/>
    </source>
</evidence>
<dbReference type="NCBIfam" id="TIGR01241">
    <property type="entry name" value="FtsH_fam"/>
    <property type="match status" value="1"/>
</dbReference>
<feature type="compositionally biased region" description="Basic and acidic residues" evidence="23">
    <location>
        <begin position="110"/>
        <end position="122"/>
    </location>
</feature>
<protein>
    <submittedName>
        <fullName evidence="26">ATP-dependent zinc metalloprotease FTSH 10, mitochondrial</fullName>
    </submittedName>
</protein>